<reference evidence="1 2" key="1">
    <citation type="journal article" date="2021" name="BMC Genomics">
        <title>Datura genome reveals duplications of psychoactive alkaloid biosynthetic genes and high mutation rate following tissue culture.</title>
        <authorList>
            <person name="Rajewski A."/>
            <person name="Carter-House D."/>
            <person name="Stajich J."/>
            <person name="Litt A."/>
        </authorList>
    </citation>
    <scope>NUCLEOTIDE SEQUENCE [LARGE SCALE GENOMIC DNA]</scope>
    <source>
        <strain evidence="1">AR-01</strain>
    </source>
</reference>
<sequence length="155" mass="17542">MGAREPISSNVVIVSKREYNGAGTRGDSYRKHNFLHCGTTEFGVSPDFFQSKEWCLGDITFHNLKVLKLVDIDISRWDASEESFPGLETLVIKRCDKLKEIPLSFADIPTLKQIKLKQTTFTWREEKESFEASAMRINEAVEDIEGCGGIDLIIP</sequence>
<proteinExistence type="predicted"/>
<dbReference type="PANTHER" id="PTHR15140">
    <property type="entry name" value="TUBULIN-SPECIFIC CHAPERONE E"/>
    <property type="match status" value="1"/>
</dbReference>
<dbReference type="PANTHER" id="PTHR15140:SF44">
    <property type="entry name" value="LATE BLIGHT RESISTANCE PROTEIN HOMOLOG R1B-23 ISOFORM X1"/>
    <property type="match status" value="1"/>
</dbReference>
<dbReference type="Proteomes" id="UP000823775">
    <property type="component" value="Unassembled WGS sequence"/>
</dbReference>
<evidence type="ECO:0008006" key="3">
    <source>
        <dbReference type="Google" id="ProtNLM"/>
    </source>
</evidence>
<keyword evidence="2" id="KW-1185">Reference proteome</keyword>
<organism evidence="1 2">
    <name type="scientific">Datura stramonium</name>
    <name type="common">Jimsonweed</name>
    <name type="synonym">Common thornapple</name>
    <dbReference type="NCBI Taxonomy" id="4076"/>
    <lineage>
        <taxon>Eukaryota</taxon>
        <taxon>Viridiplantae</taxon>
        <taxon>Streptophyta</taxon>
        <taxon>Embryophyta</taxon>
        <taxon>Tracheophyta</taxon>
        <taxon>Spermatophyta</taxon>
        <taxon>Magnoliopsida</taxon>
        <taxon>eudicotyledons</taxon>
        <taxon>Gunneridae</taxon>
        <taxon>Pentapetalae</taxon>
        <taxon>asterids</taxon>
        <taxon>lamiids</taxon>
        <taxon>Solanales</taxon>
        <taxon>Solanaceae</taxon>
        <taxon>Solanoideae</taxon>
        <taxon>Datureae</taxon>
        <taxon>Datura</taxon>
    </lineage>
</organism>
<dbReference type="EMBL" id="JACEIK010002360">
    <property type="protein sequence ID" value="MCD9560666.1"/>
    <property type="molecule type" value="Genomic_DNA"/>
</dbReference>
<protein>
    <recommendedName>
        <fullName evidence="3">Disease resistance protein</fullName>
    </recommendedName>
</protein>
<name>A0ABS8URZ6_DATST</name>
<evidence type="ECO:0000313" key="2">
    <source>
        <dbReference type="Proteomes" id="UP000823775"/>
    </source>
</evidence>
<evidence type="ECO:0000313" key="1">
    <source>
        <dbReference type="EMBL" id="MCD9560666.1"/>
    </source>
</evidence>
<comment type="caution">
    <text evidence="1">The sequence shown here is derived from an EMBL/GenBank/DDBJ whole genome shotgun (WGS) entry which is preliminary data.</text>
</comment>
<gene>
    <name evidence="1" type="ORF">HAX54_019409</name>
</gene>
<dbReference type="Gene3D" id="3.80.10.10">
    <property type="entry name" value="Ribonuclease Inhibitor"/>
    <property type="match status" value="1"/>
</dbReference>
<accession>A0ABS8URZ6</accession>
<dbReference type="InterPro" id="IPR032675">
    <property type="entry name" value="LRR_dom_sf"/>
</dbReference>